<keyword evidence="5" id="KW-0472">Membrane</keyword>
<dbReference type="PANTHER" id="PTHR10801">
    <property type="entry name" value="24-DEHYDROCHOLESTEROL REDUCTASE"/>
    <property type="match status" value="1"/>
</dbReference>
<evidence type="ECO:0000313" key="7">
    <source>
        <dbReference type="EMBL" id="KAK8067470.1"/>
    </source>
</evidence>
<accession>A0ABR1V8D8</accession>
<protein>
    <recommendedName>
        <fullName evidence="2">Delta(24)-sterol reductase</fullName>
        <ecNumber evidence="2">1.3.1.72</ecNumber>
    </recommendedName>
</protein>
<dbReference type="Gene3D" id="3.30.465.10">
    <property type="match status" value="1"/>
</dbReference>
<dbReference type="EC" id="1.3.1.72" evidence="2"/>
<feature type="domain" description="FAD-binding PCMH-type" evidence="6">
    <location>
        <begin position="1"/>
        <end position="171"/>
    </location>
</feature>
<evidence type="ECO:0000256" key="1">
    <source>
        <dbReference type="ARBA" id="ARBA00004167"/>
    </source>
</evidence>
<dbReference type="Pfam" id="PF01565">
    <property type="entry name" value="FAD_binding_4"/>
    <property type="match status" value="1"/>
</dbReference>
<evidence type="ECO:0000256" key="4">
    <source>
        <dbReference type="ARBA" id="ARBA00022989"/>
    </source>
</evidence>
<dbReference type="InterPro" id="IPR040165">
    <property type="entry name" value="Diminuto-like"/>
</dbReference>
<dbReference type="PANTHER" id="PTHR10801:SF10">
    <property type="entry name" value="FAD BINDING DOMAIN PROTEIN (AFU_ORTHOLOGUE AFUA_6G14300)"/>
    <property type="match status" value="1"/>
</dbReference>
<gene>
    <name evidence="7" type="ORF">PG996_006582</name>
</gene>
<evidence type="ECO:0000256" key="2">
    <source>
        <dbReference type="ARBA" id="ARBA00012405"/>
    </source>
</evidence>
<sequence length="522" mass="60053">MEYTKDFEPHQYNLKRIQAEVKDLHQRKQGFRISHGSTNSTRPVHQGRVVDISCLNRILRIDPDKKTALVEPNVPMDRLVDATLQVGLMPPVVMEFPGITVGGGFAGSAGESSSFKHGFFSETVNWVEMVLGDGKAIKASRSENADLFHGAAGAAGTLGIIKLLELRLVPAKPYVRLTYRPASSIEEAVASIKKETENPDNDYVDGIVYSRSSAVIMTGELTDEKPVSVDVQTFSRPWDPWFYIHVHQRVQDPPEHDDREMVDYIPIRDYLFRYDRGGFWVGRESFRYFGFVPFNGFTRWLLEDFLHARTLYRALHGAKRHSGYMIQDLALPFGSERHFVRHFIKCTTEHLGMWPLWLCPLRGVEGPTFHPQSSLSPSFLGARRQPLLNIGLWGRAAQDPAAFVEESRELERLLHDASGRKVLYSHTYYTEQEFWEEYDQGWYEELRQKYRAETLPSIYEKVHVDTSKLHAAYQSWLGWFMSMWPLAGVAGIAAVVRSGDYVHHRQPLWKRMWEMCVRDKLD</sequence>
<evidence type="ECO:0000256" key="5">
    <source>
        <dbReference type="ARBA" id="ARBA00023136"/>
    </source>
</evidence>
<proteinExistence type="predicted"/>
<dbReference type="InterPro" id="IPR016166">
    <property type="entry name" value="FAD-bd_PCMH"/>
</dbReference>
<dbReference type="Proteomes" id="UP001446871">
    <property type="component" value="Unassembled WGS sequence"/>
</dbReference>
<comment type="caution">
    <text evidence="7">The sequence shown here is derived from an EMBL/GenBank/DDBJ whole genome shotgun (WGS) entry which is preliminary data.</text>
</comment>
<evidence type="ECO:0000259" key="6">
    <source>
        <dbReference type="PROSITE" id="PS51387"/>
    </source>
</evidence>
<reference evidence="7 8" key="1">
    <citation type="submission" date="2023-01" db="EMBL/GenBank/DDBJ databases">
        <title>Analysis of 21 Apiospora genomes using comparative genomics revels a genus with tremendous synthesis potential of carbohydrate active enzymes and secondary metabolites.</title>
        <authorList>
            <person name="Sorensen T."/>
        </authorList>
    </citation>
    <scope>NUCLEOTIDE SEQUENCE [LARGE SCALE GENOMIC DNA]</scope>
    <source>
        <strain evidence="7 8">CBS 83171</strain>
    </source>
</reference>
<keyword evidence="4" id="KW-1133">Transmembrane helix</keyword>
<dbReference type="InterPro" id="IPR036318">
    <property type="entry name" value="FAD-bd_PCMH-like_sf"/>
</dbReference>
<dbReference type="EMBL" id="JAQQWM010000004">
    <property type="protein sequence ID" value="KAK8067470.1"/>
    <property type="molecule type" value="Genomic_DNA"/>
</dbReference>
<dbReference type="SUPFAM" id="SSF56176">
    <property type="entry name" value="FAD-binding/transporter-associated domain-like"/>
    <property type="match status" value="1"/>
</dbReference>
<organism evidence="7 8">
    <name type="scientific">Apiospora saccharicola</name>
    <dbReference type="NCBI Taxonomy" id="335842"/>
    <lineage>
        <taxon>Eukaryota</taxon>
        <taxon>Fungi</taxon>
        <taxon>Dikarya</taxon>
        <taxon>Ascomycota</taxon>
        <taxon>Pezizomycotina</taxon>
        <taxon>Sordariomycetes</taxon>
        <taxon>Xylariomycetidae</taxon>
        <taxon>Amphisphaeriales</taxon>
        <taxon>Apiosporaceae</taxon>
        <taxon>Apiospora</taxon>
    </lineage>
</organism>
<dbReference type="InterPro" id="IPR006094">
    <property type="entry name" value="Oxid_FAD_bind_N"/>
</dbReference>
<dbReference type="PROSITE" id="PS51387">
    <property type="entry name" value="FAD_PCMH"/>
    <property type="match status" value="1"/>
</dbReference>
<keyword evidence="3" id="KW-0812">Transmembrane</keyword>
<keyword evidence="8" id="KW-1185">Reference proteome</keyword>
<evidence type="ECO:0000313" key="8">
    <source>
        <dbReference type="Proteomes" id="UP001446871"/>
    </source>
</evidence>
<comment type="subcellular location">
    <subcellularLocation>
        <location evidence="1">Membrane</location>
        <topology evidence="1">Single-pass membrane protein</topology>
    </subcellularLocation>
</comment>
<dbReference type="InterPro" id="IPR016169">
    <property type="entry name" value="FAD-bd_PCMH_sub2"/>
</dbReference>
<name>A0ABR1V8D8_9PEZI</name>
<evidence type="ECO:0000256" key="3">
    <source>
        <dbReference type="ARBA" id="ARBA00022692"/>
    </source>
</evidence>